<dbReference type="SUPFAM" id="SSF56935">
    <property type="entry name" value="Porins"/>
    <property type="match status" value="1"/>
</dbReference>
<evidence type="ECO:0000256" key="2">
    <source>
        <dbReference type="ARBA" id="ARBA00022448"/>
    </source>
</evidence>
<feature type="domain" description="TonB-dependent receptor plug" evidence="11">
    <location>
        <begin position="92"/>
        <end position="193"/>
    </location>
</feature>
<protein>
    <submittedName>
        <fullName evidence="12">TonB-dependent receptor</fullName>
    </submittedName>
</protein>
<dbReference type="EMBL" id="LR812090">
    <property type="protein sequence ID" value="CAB9493636.1"/>
    <property type="molecule type" value="Genomic_DNA"/>
</dbReference>
<evidence type="ECO:0000313" key="13">
    <source>
        <dbReference type="Proteomes" id="UP000509458"/>
    </source>
</evidence>
<keyword evidence="6 8" id="KW-0472">Membrane</keyword>
<evidence type="ECO:0000256" key="8">
    <source>
        <dbReference type="PROSITE-ProRule" id="PRU01360"/>
    </source>
</evidence>
<dbReference type="InterPro" id="IPR037066">
    <property type="entry name" value="Plug_dom_sf"/>
</dbReference>
<keyword evidence="3 8" id="KW-1134">Transmembrane beta strand</keyword>
<dbReference type="NCBIfam" id="TIGR01782">
    <property type="entry name" value="TonB-Xanth-Caul"/>
    <property type="match status" value="1"/>
</dbReference>
<dbReference type="Gene3D" id="2.170.130.10">
    <property type="entry name" value="TonB-dependent receptor, plug domain"/>
    <property type="match status" value="1"/>
</dbReference>
<dbReference type="PANTHER" id="PTHR40980:SF3">
    <property type="entry name" value="TONB-DEPENDENT RECEPTOR-LIKE BETA-BARREL DOMAIN-CONTAINING PROTEIN"/>
    <property type="match status" value="1"/>
</dbReference>
<dbReference type="InterPro" id="IPR039426">
    <property type="entry name" value="TonB-dep_rcpt-like"/>
</dbReference>
<dbReference type="InterPro" id="IPR010104">
    <property type="entry name" value="TonB_rcpt_bac"/>
</dbReference>
<dbReference type="InterPro" id="IPR012910">
    <property type="entry name" value="Plug_dom"/>
</dbReference>
<reference evidence="12 13" key="1">
    <citation type="submission" date="2020-06" db="EMBL/GenBank/DDBJ databases">
        <authorList>
            <person name="Duchaud E."/>
        </authorList>
    </citation>
    <scope>NUCLEOTIDE SEQUENCE [LARGE SCALE GENOMIC DNA]</scope>
    <source>
        <strain evidence="12">Alteromonas fortis</strain>
    </source>
</reference>
<proteinExistence type="inferred from homology"/>
<dbReference type="AlphaFoldDB" id="A0A6T9XYY6"/>
<gene>
    <name evidence="12" type="ORF">ALFOR1_30560</name>
</gene>
<dbReference type="PROSITE" id="PS52016">
    <property type="entry name" value="TONB_DEPENDENT_REC_3"/>
    <property type="match status" value="1"/>
</dbReference>
<dbReference type="GO" id="GO:0009279">
    <property type="term" value="C:cell outer membrane"/>
    <property type="evidence" value="ECO:0007669"/>
    <property type="project" value="UniProtKB-SubCell"/>
</dbReference>
<evidence type="ECO:0000256" key="6">
    <source>
        <dbReference type="ARBA" id="ARBA00023136"/>
    </source>
</evidence>
<evidence type="ECO:0000256" key="9">
    <source>
        <dbReference type="RuleBase" id="RU003357"/>
    </source>
</evidence>
<evidence type="ECO:0000313" key="12">
    <source>
        <dbReference type="EMBL" id="CAB9493636.1"/>
    </source>
</evidence>
<dbReference type="Pfam" id="PF00593">
    <property type="entry name" value="TonB_dep_Rec_b-barrel"/>
    <property type="match status" value="1"/>
</dbReference>
<dbReference type="Proteomes" id="UP000509458">
    <property type="component" value="Chromosome"/>
</dbReference>
<comment type="similarity">
    <text evidence="8 9">Belongs to the TonB-dependent receptor family.</text>
</comment>
<dbReference type="Pfam" id="PF07715">
    <property type="entry name" value="Plug"/>
    <property type="match status" value="1"/>
</dbReference>
<accession>A0A6T9XYY6</accession>
<evidence type="ECO:0000256" key="3">
    <source>
        <dbReference type="ARBA" id="ARBA00022452"/>
    </source>
</evidence>
<evidence type="ECO:0000256" key="5">
    <source>
        <dbReference type="ARBA" id="ARBA00023077"/>
    </source>
</evidence>
<keyword evidence="12" id="KW-0675">Receptor</keyword>
<feature type="domain" description="TonB-dependent receptor-like beta-barrel" evidence="10">
    <location>
        <begin position="859"/>
        <end position="1188"/>
    </location>
</feature>
<dbReference type="InterPro" id="IPR000531">
    <property type="entry name" value="Beta-barrel_TonB"/>
</dbReference>
<evidence type="ECO:0000256" key="1">
    <source>
        <dbReference type="ARBA" id="ARBA00004571"/>
    </source>
</evidence>
<evidence type="ECO:0000259" key="10">
    <source>
        <dbReference type="Pfam" id="PF00593"/>
    </source>
</evidence>
<name>A0A6T9XYY6_ALTMA</name>
<sequence>MAIMSVPLQNNNIFEVVKIHTFIEREHWDMTVKKQRFHLSGVSLAVLTALSCSAIGQENTGEDEEKSKDEQVEVIEVTGYKGSLKKSLNDKRFASGVRDTINAEDIGKSTDQNIADALGRVTGVTVVNNDGEGTQITVRGADANQNAITLNGQALTSTDFSQAVDLSSFSADILSKLEVVKTPSADHDEGSLGASVNLVTVRPLNQAEGVRSLTVQGRYNDFADEENHKLQFAFSEKFFDNNLGVALTLYDETNAYRKDQYSAGNFVESQEYAQAIDQNGNVISGVKAIEPSLASYELHQNESNRYGGSLGIQFLPDDVSELMFDATYSKQELVRTFDAIQAKSFANNRNWVEGVTPTSFVRPPNPSSDPIDWIQVDTSTYDMTKRLNRYGNGNIVRNDGGTENENFSATLNYKRELTENLRVESLIGHSSSKSNSLPNAYTVMENFYQVPARLLWDAGENIQPVGVDCTGGGNTCRMVYGDTFVDLGENLYAYTDETGARVPGAEDNIAFTGFNPQDVTSFHLGYIGENDVTVEDSISNAQIDFDFDLDKFGITTLEFGAKVTSRNKKVDDQAYTFQSLQASEVITDPVTGETLVELGGSLIDIRGDIIAGNPIPYDDFMESLGYAREGATVGWTPIDVEAAKALVLGDGDVIRNVDDTASRETDLDTKAFYLKANFDLLDGRLTGDVGVRYVETEVEAVGFSGMRYFEQNGSDLQREIDRHTLSNLADRSLPECPTLNLGADGIAQDYELKYQRVDGLGWDTSAGPDPSTWVRIENVGPCHDTAFADYADALNAFRMGEGPAPTLNEYDLLWKSMWRYASVNNSRTYGWDNLPQWNGEENGVNTNYSWGSVENREVASIPAFKTHSYENILPSLNINYAFSDELIGRFSVSKTMTRPEIDLLRPGYKVTEGSYWGSGNLNVGRVDMYNTQLEPLESNNLDLSLEWYFSDTGLLSLAYFRKDMSNFTDRETTLSFVNSVRDPANAPESGDDLILVDTGDDSALENCHPIIATTEFAYQPGDPTTFSGDPRDNCANMTVTKTVNAKDAEIEGIEIGYVQTYDFLPELLDAPEWVGGFGVSANYTYQQSEYESEYSSINPNLLLPSYPVADTPEHSYNFTAFWEHKGHQIRLSFQGMTDSLVGKDWANGQYGRSWNQGSIWNEGRNTLDLSASYQVNEDVTVTFQAINLTDEAFRTYFTSRTLNVVRQAADNAAGYDFVALEEGNPLDGDAPTHRTYTKYKVGSTYRLGVRVRF</sequence>
<organism evidence="12 13">
    <name type="scientific">Alteromonas macleodii</name>
    <name type="common">Pseudoalteromonas macleodii</name>
    <dbReference type="NCBI Taxonomy" id="28108"/>
    <lineage>
        <taxon>Bacteria</taxon>
        <taxon>Pseudomonadati</taxon>
        <taxon>Pseudomonadota</taxon>
        <taxon>Gammaproteobacteria</taxon>
        <taxon>Alteromonadales</taxon>
        <taxon>Alteromonadaceae</taxon>
        <taxon>Alteromonas/Salinimonas group</taxon>
        <taxon>Alteromonas</taxon>
    </lineage>
</organism>
<evidence type="ECO:0000256" key="7">
    <source>
        <dbReference type="ARBA" id="ARBA00023237"/>
    </source>
</evidence>
<keyword evidence="7 8" id="KW-0998">Cell outer membrane</keyword>
<evidence type="ECO:0000256" key="4">
    <source>
        <dbReference type="ARBA" id="ARBA00022692"/>
    </source>
</evidence>
<evidence type="ECO:0000259" key="11">
    <source>
        <dbReference type="Pfam" id="PF07715"/>
    </source>
</evidence>
<dbReference type="InterPro" id="IPR036942">
    <property type="entry name" value="Beta-barrel_TonB_sf"/>
</dbReference>
<keyword evidence="5 9" id="KW-0798">TonB box</keyword>
<keyword evidence="4 8" id="KW-0812">Transmembrane</keyword>
<comment type="subcellular location">
    <subcellularLocation>
        <location evidence="1 8">Cell outer membrane</location>
        <topology evidence="1 8">Multi-pass membrane protein</topology>
    </subcellularLocation>
</comment>
<dbReference type="Gene3D" id="2.40.170.20">
    <property type="entry name" value="TonB-dependent receptor, beta-barrel domain"/>
    <property type="match status" value="2"/>
</dbReference>
<keyword evidence="2 8" id="KW-0813">Transport</keyword>
<dbReference type="PANTHER" id="PTHR40980">
    <property type="entry name" value="PLUG DOMAIN-CONTAINING PROTEIN"/>
    <property type="match status" value="1"/>
</dbReference>